<accession>A0A0P8ZUM0</accession>
<keyword evidence="2" id="KW-0472">Membrane</keyword>
<evidence type="ECO:0000313" key="3">
    <source>
        <dbReference type="EMBL" id="KPU61075.1"/>
    </source>
</evidence>
<proteinExistence type="predicted"/>
<dbReference type="EMBL" id="LJXB01000061">
    <property type="protein sequence ID" value="KPU61075.1"/>
    <property type="molecule type" value="Genomic_DNA"/>
</dbReference>
<organism evidence="3 4">
    <name type="scientific">Pseudomonas fluorescens</name>
    <dbReference type="NCBI Taxonomy" id="294"/>
    <lineage>
        <taxon>Bacteria</taxon>
        <taxon>Pseudomonadati</taxon>
        <taxon>Pseudomonadota</taxon>
        <taxon>Gammaproteobacteria</taxon>
        <taxon>Pseudomonadales</taxon>
        <taxon>Pseudomonadaceae</taxon>
        <taxon>Pseudomonas</taxon>
    </lineage>
</organism>
<dbReference type="AlphaFoldDB" id="A0A0P8ZUM0"/>
<protein>
    <submittedName>
        <fullName evidence="3">Uncharacterized protein</fullName>
    </submittedName>
</protein>
<dbReference type="RefSeq" id="WP_155510397.1">
    <property type="nucleotide sequence ID" value="NZ_LJXB01000061.1"/>
</dbReference>
<feature type="region of interest" description="Disordered" evidence="1">
    <location>
        <begin position="231"/>
        <end position="252"/>
    </location>
</feature>
<sequence>MVLTPVVQAILRSSAPTLLAALALPPPFNVIAAAVVSGALSVDLPAPAAPAAPPAAAPAPPPPVAPAQPVSVAGRILTPEQIVNYLESNTEDPNLLLKLRSAEADLKKYEIDAGIRFAELEFDDRARAGDFQRDTGLARNVFTAGMGLVAFSLLGLIAVIYGSFYVASHPQSLVGIDLNLATAAFGIVGTAVGFVNGISANIVGFYWGSSQGSKDKGDQIAQTVHNFGDQLNKRSAAKPPAETSSSQDGSVG</sequence>
<dbReference type="PATRIC" id="fig|294.162.peg.1223"/>
<dbReference type="Proteomes" id="UP000050349">
    <property type="component" value="Unassembled WGS sequence"/>
</dbReference>
<keyword evidence="2" id="KW-1133">Transmembrane helix</keyword>
<comment type="caution">
    <text evidence="3">The sequence shown here is derived from an EMBL/GenBank/DDBJ whole genome shotgun (WGS) entry which is preliminary data.</text>
</comment>
<evidence type="ECO:0000256" key="1">
    <source>
        <dbReference type="SAM" id="MobiDB-lite"/>
    </source>
</evidence>
<evidence type="ECO:0000256" key="2">
    <source>
        <dbReference type="SAM" id="Phobius"/>
    </source>
</evidence>
<feature type="compositionally biased region" description="Polar residues" evidence="1">
    <location>
        <begin position="242"/>
        <end position="252"/>
    </location>
</feature>
<feature type="transmembrane region" description="Helical" evidence="2">
    <location>
        <begin position="141"/>
        <end position="164"/>
    </location>
</feature>
<name>A0A0P8ZUM0_PSEFL</name>
<feature type="transmembrane region" description="Helical" evidence="2">
    <location>
        <begin position="184"/>
        <end position="207"/>
    </location>
</feature>
<keyword evidence="2" id="KW-0812">Transmembrane</keyword>
<gene>
    <name evidence="3" type="ORF">AN403_5256</name>
</gene>
<evidence type="ECO:0000313" key="4">
    <source>
        <dbReference type="Proteomes" id="UP000050349"/>
    </source>
</evidence>
<reference evidence="3 4" key="1">
    <citation type="submission" date="2015-09" db="EMBL/GenBank/DDBJ databases">
        <authorList>
            <person name="Jackson K.R."/>
            <person name="Lunt B.L."/>
            <person name="Fisher J.N.B."/>
            <person name="Gardner A.V."/>
            <person name="Bailey M.E."/>
            <person name="Deus L.M."/>
            <person name="Earl A.S."/>
            <person name="Gibby P.D."/>
            <person name="Hartmann K.A."/>
            <person name="Liu J.E."/>
            <person name="Manci A.M."/>
            <person name="Nielsen D.A."/>
            <person name="Solomon M.B."/>
            <person name="Breakwell D.P."/>
            <person name="Burnett S.H."/>
            <person name="Grose J.H."/>
        </authorList>
    </citation>
    <scope>NUCLEOTIDE SEQUENCE [LARGE SCALE GENOMIC DNA]</scope>
    <source>
        <strain evidence="3 4">S613</strain>
    </source>
</reference>